<dbReference type="InParanoid" id="B9TH09"/>
<feature type="non-terminal residue" evidence="1">
    <location>
        <position position="265"/>
    </location>
</feature>
<dbReference type="Proteomes" id="UP000008311">
    <property type="component" value="Unassembled WGS sequence"/>
</dbReference>
<protein>
    <submittedName>
        <fullName evidence="1">Uncharacterized protein</fullName>
    </submittedName>
</protein>
<gene>
    <name evidence="1" type="ORF">RCOM_1865990</name>
</gene>
<name>B9TH09_RICCO</name>
<evidence type="ECO:0000313" key="1">
    <source>
        <dbReference type="EMBL" id="EEF24854.1"/>
    </source>
</evidence>
<proteinExistence type="predicted"/>
<dbReference type="AlphaFoldDB" id="B9TH09"/>
<accession>B9TH09</accession>
<keyword evidence="2" id="KW-1185">Reference proteome</keyword>
<dbReference type="EMBL" id="EQ981114">
    <property type="protein sequence ID" value="EEF24854.1"/>
    <property type="molecule type" value="Genomic_DNA"/>
</dbReference>
<sequence>MPAGLRLADRDQAGVGVGRHQPDALAQRLVQVHAAGDPLVDGDGQQRADDVLAYAGGRHRALRPGVKAAADQRRVAHAAQQRRRRAAGRPGHGKMAVGVAHHGADGVAAMAAEGRRAGVIPVAGEFLVIDAGHRPRVRGHLVQQRRVLAALAFGDDVVRAVAHVAREALRPLARQQVVRRAGDIARHQDGILHRAQRRDGGQRAVRVHQRGVHLDGLAVQAQGRSGAGVEALVVLQHQHGRDGGVQRGATGGQLARGCFGGDLAA</sequence>
<organism evidence="1 2">
    <name type="scientific">Ricinus communis</name>
    <name type="common">Castor bean</name>
    <dbReference type="NCBI Taxonomy" id="3988"/>
    <lineage>
        <taxon>Eukaryota</taxon>
        <taxon>Viridiplantae</taxon>
        <taxon>Streptophyta</taxon>
        <taxon>Embryophyta</taxon>
        <taxon>Tracheophyta</taxon>
        <taxon>Spermatophyta</taxon>
        <taxon>Magnoliopsida</taxon>
        <taxon>eudicotyledons</taxon>
        <taxon>Gunneridae</taxon>
        <taxon>Pentapetalae</taxon>
        <taxon>rosids</taxon>
        <taxon>fabids</taxon>
        <taxon>Malpighiales</taxon>
        <taxon>Euphorbiaceae</taxon>
        <taxon>Acalyphoideae</taxon>
        <taxon>Acalypheae</taxon>
        <taxon>Ricinus</taxon>
    </lineage>
</organism>
<reference evidence="2" key="1">
    <citation type="journal article" date="2010" name="Nat. Biotechnol.">
        <title>Draft genome sequence of the oilseed species Ricinus communis.</title>
        <authorList>
            <person name="Chan A.P."/>
            <person name="Crabtree J."/>
            <person name="Zhao Q."/>
            <person name="Lorenzi H."/>
            <person name="Orvis J."/>
            <person name="Puiu D."/>
            <person name="Melake-Berhan A."/>
            <person name="Jones K.M."/>
            <person name="Redman J."/>
            <person name="Chen G."/>
            <person name="Cahoon E.B."/>
            <person name="Gedil M."/>
            <person name="Stanke M."/>
            <person name="Haas B.J."/>
            <person name="Wortman J.R."/>
            <person name="Fraser-Liggett C.M."/>
            <person name="Ravel J."/>
            <person name="Rabinowicz P.D."/>
        </authorList>
    </citation>
    <scope>NUCLEOTIDE SEQUENCE [LARGE SCALE GENOMIC DNA]</scope>
    <source>
        <strain evidence="2">cv. Hale</strain>
    </source>
</reference>
<evidence type="ECO:0000313" key="2">
    <source>
        <dbReference type="Proteomes" id="UP000008311"/>
    </source>
</evidence>